<name>A0ACA9MWL7_9GLOM</name>
<proteinExistence type="predicted"/>
<dbReference type="Proteomes" id="UP000789525">
    <property type="component" value="Unassembled WGS sequence"/>
</dbReference>
<comment type="caution">
    <text evidence="1">The sequence shown here is derived from an EMBL/GenBank/DDBJ whole genome shotgun (WGS) entry which is preliminary data.</text>
</comment>
<sequence length="93" mass="10411">RDREEDPSQGERRRIRRSARANIDNSVISFVEAKTTFVDITHNVDPIELSESRLGTMVYQKSAAVVAPMEVKSGDNRELSNLVSAGKPTCDYQ</sequence>
<evidence type="ECO:0000313" key="2">
    <source>
        <dbReference type="Proteomes" id="UP000789525"/>
    </source>
</evidence>
<reference evidence="1" key="1">
    <citation type="submission" date="2021-06" db="EMBL/GenBank/DDBJ databases">
        <authorList>
            <person name="Kallberg Y."/>
            <person name="Tangrot J."/>
            <person name="Rosling A."/>
        </authorList>
    </citation>
    <scope>NUCLEOTIDE SEQUENCE</scope>
    <source>
        <strain evidence="1">CL356</strain>
    </source>
</reference>
<organism evidence="1 2">
    <name type="scientific">Acaulospora colombiana</name>
    <dbReference type="NCBI Taxonomy" id="27376"/>
    <lineage>
        <taxon>Eukaryota</taxon>
        <taxon>Fungi</taxon>
        <taxon>Fungi incertae sedis</taxon>
        <taxon>Mucoromycota</taxon>
        <taxon>Glomeromycotina</taxon>
        <taxon>Glomeromycetes</taxon>
        <taxon>Diversisporales</taxon>
        <taxon>Acaulosporaceae</taxon>
        <taxon>Acaulospora</taxon>
    </lineage>
</organism>
<keyword evidence="2" id="KW-1185">Reference proteome</keyword>
<protein>
    <submittedName>
        <fullName evidence="1">10457_t:CDS:1</fullName>
    </submittedName>
</protein>
<accession>A0ACA9MWL7</accession>
<gene>
    <name evidence="1" type="ORF">ACOLOM_LOCUS6749</name>
</gene>
<feature type="non-terminal residue" evidence="1">
    <location>
        <position position="1"/>
    </location>
</feature>
<dbReference type="EMBL" id="CAJVPT010014330">
    <property type="protein sequence ID" value="CAG8603184.1"/>
    <property type="molecule type" value="Genomic_DNA"/>
</dbReference>
<evidence type="ECO:0000313" key="1">
    <source>
        <dbReference type="EMBL" id="CAG8603184.1"/>
    </source>
</evidence>